<keyword evidence="7" id="KW-1185">Reference proteome</keyword>
<dbReference type="OrthoDB" id="119681at2"/>
<gene>
    <name evidence="6" type="ORF">SAMN04489719_1766</name>
</gene>
<dbReference type="STRING" id="684552.SAMN04489719_1766"/>
<dbReference type="Proteomes" id="UP000199649">
    <property type="component" value="Chromosome I"/>
</dbReference>
<evidence type="ECO:0000256" key="5">
    <source>
        <dbReference type="SAM" id="Phobius"/>
    </source>
</evidence>
<feature type="transmembrane region" description="Helical" evidence="5">
    <location>
        <begin position="119"/>
        <end position="137"/>
    </location>
</feature>
<protein>
    <submittedName>
        <fullName evidence="6">DoxX protein</fullName>
    </submittedName>
</protein>
<keyword evidence="4 5" id="KW-0472">Membrane</keyword>
<evidence type="ECO:0000256" key="3">
    <source>
        <dbReference type="ARBA" id="ARBA00022989"/>
    </source>
</evidence>
<evidence type="ECO:0000256" key="1">
    <source>
        <dbReference type="ARBA" id="ARBA00004141"/>
    </source>
</evidence>
<evidence type="ECO:0000256" key="4">
    <source>
        <dbReference type="ARBA" id="ARBA00023136"/>
    </source>
</evidence>
<feature type="transmembrane region" description="Helical" evidence="5">
    <location>
        <begin position="29"/>
        <end position="52"/>
    </location>
</feature>
<organism evidence="6 7">
    <name type="scientific">Agrococcus carbonis</name>
    <dbReference type="NCBI Taxonomy" id="684552"/>
    <lineage>
        <taxon>Bacteria</taxon>
        <taxon>Bacillati</taxon>
        <taxon>Actinomycetota</taxon>
        <taxon>Actinomycetes</taxon>
        <taxon>Micrococcales</taxon>
        <taxon>Microbacteriaceae</taxon>
        <taxon>Agrococcus</taxon>
    </lineage>
</organism>
<evidence type="ECO:0000313" key="7">
    <source>
        <dbReference type="Proteomes" id="UP000199649"/>
    </source>
</evidence>
<dbReference type="Pfam" id="PF07681">
    <property type="entry name" value="DoxX"/>
    <property type="match status" value="1"/>
</dbReference>
<dbReference type="AlphaFoldDB" id="A0A1H1Q8M2"/>
<comment type="subcellular location">
    <subcellularLocation>
        <location evidence="1">Membrane</location>
        <topology evidence="1">Multi-pass membrane protein</topology>
    </subcellularLocation>
</comment>
<name>A0A1H1Q8M2_9MICO</name>
<accession>A0A1H1Q8M2</accession>
<keyword evidence="2 5" id="KW-0812">Transmembrane</keyword>
<dbReference type="EMBL" id="LT629734">
    <property type="protein sequence ID" value="SDS19734.1"/>
    <property type="molecule type" value="Genomic_DNA"/>
</dbReference>
<reference evidence="7" key="1">
    <citation type="submission" date="2016-10" db="EMBL/GenBank/DDBJ databases">
        <authorList>
            <person name="Varghese N."/>
            <person name="Submissions S."/>
        </authorList>
    </citation>
    <scope>NUCLEOTIDE SEQUENCE [LARGE SCALE GENOMIC DNA]</scope>
    <source>
        <strain evidence="7">DSM 22965</strain>
    </source>
</reference>
<evidence type="ECO:0000256" key="2">
    <source>
        <dbReference type="ARBA" id="ARBA00022692"/>
    </source>
</evidence>
<dbReference type="InterPro" id="IPR032808">
    <property type="entry name" value="DoxX"/>
</dbReference>
<sequence>MATTASSRTTTTTVAAAASRRSASAWAFMLLRSAFTVAPIVFGVDKFFNLLTDWTQYLAPWIDGIVPGDAQFAMWGVGVVEIAAGLLVAIAPRWGGLVVAAWLLGIIVNLLTLPGYFDVALRDVGLLAGALALALLAREHDGRARRA</sequence>
<evidence type="ECO:0000313" key="6">
    <source>
        <dbReference type="EMBL" id="SDS19734.1"/>
    </source>
</evidence>
<keyword evidence="3 5" id="KW-1133">Transmembrane helix</keyword>
<feature type="transmembrane region" description="Helical" evidence="5">
    <location>
        <begin position="97"/>
        <end position="113"/>
    </location>
</feature>
<feature type="transmembrane region" description="Helical" evidence="5">
    <location>
        <begin position="72"/>
        <end position="90"/>
    </location>
</feature>
<dbReference type="RefSeq" id="WP_092666669.1">
    <property type="nucleotide sequence ID" value="NZ_LT629734.1"/>
</dbReference>
<proteinExistence type="predicted"/>